<feature type="transmembrane region" description="Helical" evidence="4">
    <location>
        <begin position="848"/>
        <end position="872"/>
    </location>
</feature>
<evidence type="ECO:0000256" key="4">
    <source>
        <dbReference type="SAM" id="Phobius"/>
    </source>
</evidence>
<dbReference type="Proteomes" id="UP001652626">
    <property type="component" value="Chromosome 11"/>
</dbReference>
<dbReference type="Pfam" id="PF13855">
    <property type="entry name" value="LRR_8"/>
    <property type="match status" value="3"/>
</dbReference>
<protein>
    <submittedName>
        <fullName evidence="8">Protein artichoke-like</fullName>
    </submittedName>
</protein>
<feature type="domain" description="LRRCT" evidence="6">
    <location>
        <begin position="344"/>
        <end position="392"/>
    </location>
</feature>
<keyword evidence="2 5" id="KW-0732">Signal</keyword>
<dbReference type="GeneID" id="113395341"/>
<feature type="chain" id="PRO_5045037460" evidence="5">
    <location>
        <begin position="19"/>
        <end position="904"/>
    </location>
</feature>
<feature type="signal peptide" evidence="5">
    <location>
        <begin position="1"/>
        <end position="18"/>
    </location>
</feature>
<dbReference type="SMART" id="SM00369">
    <property type="entry name" value="LRR_TYP"/>
    <property type="match status" value="11"/>
</dbReference>
<dbReference type="PROSITE" id="PS51450">
    <property type="entry name" value="LRR"/>
    <property type="match status" value="7"/>
</dbReference>
<feature type="transmembrane region" description="Helical" evidence="4">
    <location>
        <begin position="445"/>
        <end position="463"/>
    </location>
</feature>
<dbReference type="SMART" id="SM00082">
    <property type="entry name" value="LRRCT"/>
    <property type="match status" value="2"/>
</dbReference>
<sequence length="904" mass="104604">MRAYILFFIVIAFFQSEGVMICDICDCQQKSGPSTVDVVVNCSSHEGLLEVYPILPDAFITLDLSRNNLTSIQPASIFQSETLVELLLNRNFLKEINLYSNRLPQLKKLDLSENELEQLNPNLFKSFTKLEYLNLASNKFTSMSQLNFNSLVNLKEIILDNNNIGDDIETRSLFDEQGYGLPLNIQSISISGIKLNHLNLEYFKPVDKTLRKLVISNNNLTIFVKLPQRLEYLDYSNNPIRNVSSNDFYLLEPLVYLRELKLNNLVIEQVPQNVFSTLMLTNLELKDNKNLKEFSNLTFGRQLLSDTYDFYLENLTLRGSNLSTLDKGLSVLFVKVKRLDLQQNPWVCDCRLAWLRKLSIAPDLTDDLRCRSPSYLYNKKIFDLDEKDFVCLKSWWNESETIGLVFYSLLVFVTFTWIYVFIYHPDPKVNRQEYSKCTWHQTNHHINKMRTFYILFALIAYSFKVQSTTLCDSDFCVCRHNNKSDRDLAGEFVVCSYDPAVLNRIFGLPETVYSLDLSRNNLTIVRNSGLLQSNTLTELYLNCNQIREIKENALQLPKLKRLDLSDNELEVIHEDAFKYIKKLEYINLANNRLTSFEKISFHHLGNLNEIILNNNDLGASLEDNNLFDRSGYGLTHKIQSLSLSGINLNVVHENFFVDAFDLKKIVISNNNLVDVFEIPFTLEYLDLSDNPITQISGEDFDDLLALKELKLNNLQIKQIPDYAFASLHALKNLEIERNRNLTEFSPMAFGQEILEDADDFALENLSLKGSRLKTLDQKLEVPFGQLIRLDLQGNFWNCDCNLVWIKKLQIQKEDYEHLRCFTPKPLYNSRIFDLKERYFSCPANTRNVGTIIAVISFCVLLTSIALWIFLFLPKYQSRCNFVNNIPVPTAGYTVLPVHAPIQNR</sequence>
<evidence type="ECO:0000256" key="2">
    <source>
        <dbReference type="ARBA" id="ARBA00022729"/>
    </source>
</evidence>
<dbReference type="InterPro" id="IPR003591">
    <property type="entry name" value="Leu-rich_rpt_typical-subtyp"/>
</dbReference>
<dbReference type="RefSeq" id="XP_064072399.1">
    <property type="nucleotide sequence ID" value="XM_064216329.1"/>
</dbReference>
<evidence type="ECO:0000259" key="6">
    <source>
        <dbReference type="SMART" id="SM00082"/>
    </source>
</evidence>
<organism evidence="7 8">
    <name type="scientific">Vanessa tameamea</name>
    <name type="common">Kamehameha butterfly</name>
    <dbReference type="NCBI Taxonomy" id="334116"/>
    <lineage>
        <taxon>Eukaryota</taxon>
        <taxon>Metazoa</taxon>
        <taxon>Ecdysozoa</taxon>
        <taxon>Arthropoda</taxon>
        <taxon>Hexapoda</taxon>
        <taxon>Insecta</taxon>
        <taxon>Pterygota</taxon>
        <taxon>Neoptera</taxon>
        <taxon>Endopterygota</taxon>
        <taxon>Lepidoptera</taxon>
        <taxon>Glossata</taxon>
        <taxon>Ditrysia</taxon>
        <taxon>Papilionoidea</taxon>
        <taxon>Nymphalidae</taxon>
        <taxon>Nymphalinae</taxon>
        <taxon>Vanessa</taxon>
    </lineage>
</organism>
<dbReference type="SMART" id="SM00365">
    <property type="entry name" value="LRR_SD22"/>
    <property type="match status" value="6"/>
</dbReference>
<keyword evidence="4" id="KW-1133">Transmembrane helix</keyword>
<dbReference type="InterPro" id="IPR032675">
    <property type="entry name" value="LRR_dom_sf"/>
</dbReference>
<dbReference type="SMART" id="SM00364">
    <property type="entry name" value="LRR_BAC"/>
    <property type="match status" value="10"/>
</dbReference>
<dbReference type="PRINTS" id="PR00019">
    <property type="entry name" value="LEURICHRPT"/>
</dbReference>
<evidence type="ECO:0000313" key="7">
    <source>
        <dbReference type="Proteomes" id="UP001652626"/>
    </source>
</evidence>
<evidence type="ECO:0000256" key="1">
    <source>
        <dbReference type="ARBA" id="ARBA00022614"/>
    </source>
</evidence>
<evidence type="ECO:0000313" key="8">
    <source>
        <dbReference type="RefSeq" id="XP_064072399.1"/>
    </source>
</evidence>
<dbReference type="Pfam" id="PF01463">
    <property type="entry name" value="LRRCT"/>
    <property type="match status" value="1"/>
</dbReference>
<dbReference type="PANTHER" id="PTHR24366:SF136">
    <property type="entry name" value="KEKKON 1, ISOFORM B"/>
    <property type="match status" value="1"/>
</dbReference>
<dbReference type="Gene3D" id="3.80.10.10">
    <property type="entry name" value="Ribonuclease Inhibitor"/>
    <property type="match status" value="6"/>
</dbReference>
<proteinExistence type="predicted"/>
<keyword evidence="1" id="KW-0433">Leucine-rich repeat</keyword>
<reference evidence="8" key="1">
    <citation type="submission" date="2025-08" db="UniProtKB">
        <authorList>
            <consortium name="RefSeq"/>
        </authorList>
    </citation>
    <scope>IDENTIFICATION</scope>
    <source>
        <tissue evidence="8">Whole body</tissue>
    </source>
</reference>
<feature type="domain" description="LRRCT" evidence="6">
    <location>
        <begin position="794"/>
        <end position="842"/>
    </location>
</feature>
<dbReference type="PANTHER" id="PTHR24366">
    <property type="entry name" value="IG(IMMUNOGLOBULIN) AND LRR(LEUCINE RICH REPEAT) DOMAINS"/>
    <property type="match status" value="1"/>
</dbReference>
<name>A0ABM4AM75_VANTA</name>
<dbReference type="InterPro" id="IPR001611">
    <property type="entry name" value="Leu-rich_rpt"/>
</dbReference>
<keyword evidence="4" id="KW-0812">Transmembrane</keyword>
<keyword evidence="7" id="KW-1185">Reference proteome</keyword>
<dbReference type="InterPro" id="IPR000483">
    <property type="entry name" value="Cys-rich_flank_reg_C"/>
</dbReference>
<evidence type="ECO:0000256" key="3">
    <source>
        <dbReference type="ARBA" id="ARBA00022737"/>
    </source>
</evidence>
<feature type="transmembrane region" description="Helical" evidence="4">
    <location>
        <begin position="404"/>
        <end position="424"/>
    </location>
</feature>
<dbReference type="SUPFAM" id="SSF52058">
    <property type="entry name" value="L domain-like"/>
    <property type="match status" value="2"/>
</dbReference>
<gene>
    <name evidence="8" type="primary">LOC113395341</name>
</gene>
<keyword evidence="4" id="KW-0472">Membrane</keyword>
<keyword evidence="3" id="KW-0677">Repeat</keyword>
<evidence type="ECO:0000256" key="5">
    <source>
        <dbReference type="SAM" id="SignalP"/>
    </source>
</evidence>
<accession>A0ABM4AM75</accession>